<dbReference type="SUPFAM" id="SSF54427">
    <property type="entry name" value="NTF2-like"/>
    <property type="match status" value="1"/>
</dbReference>
<dbReference type="Gene3D" id="3.10.450.50">
    <property type="match status" value="1"/>
</dbReference>
<dbReference type="InterPro" id="IPR032710">
    <property type="entry name" value="NTF2-like_dom_sf"/>
</dbReference>
<evidence type="ECO:0000259" key="2">
    <source>
        <dbReference type="Pfam" id="PF08332"/>
    </source>
</evidence>
<evidence type="ECO:0000313" key="3">
    <source>
        <dbReference type="EMBL" id="RSM88680.1"/>
    </source>
</evidence>
<organism evidence="3 4">
    <name type="scientific">Kibdelosporangium aridum</name>
    <dbReference type="NCBI Taxonomy" id="2030"/>
    <lineage>
        <taxon>Bacteria</taxon>
        <taxon>Bacillati</taxon>
        <taxon>Actinomycetota</taxon>
        <taxon>Actinomycetes</taxon>
        <taxon>Pseudonocardiales</taxon>
        <taxon>Pseudonocardiaceae</taxon>
        <taxon>Kibdelosporangium</taxon>
    </lineage>
</organism>
<dbReference type="Proteomes" id="UP000287547">
    <property type="component" value="Unassembled WGS sequence"/>
</dbReference>
<dbReference type="GO" id="GO:0004683">
    <property type="term" value="F:calcium/calmodulin-dependent protein kinase activity"/>
    <property type="evidence" value="ECO:0007669"/>
    <property type="project" value="InterPro"/>
</dbReference>
<comment type="caution">
    <text evidence="3">The sequence shown here is derived from an EMBL/GenBank/DDBJ whole genome shotgun (WGS) entry which is preliminary data.</text>
</comment>
<feature type="signal peptide" evidence="1">
    <location>
        <begin position="1"/>
        <end position="30"/>
    </location>
</feature>
<dbReference type="AlphaFoldDB" id="A0A428ZL42"/>
<dbReference type="EMBL" id="QHKI01000004">
    <property type="protein sequence ID" value="RSM88680.1"/>
    <property type="molecule type" value="Genomic_DNA"/>
</dbReference>
<proteinExistence type="predicted"/>
<accession>A0A428ZL42</accession>
<dbReference type="InterPro" id="IPR016887">
    <property type="entry name" value="UCP028470_steroid_isom-rel"/>
</dbReference>
<sequence length="166" mass="17976">MRNKVRSRVGVVAGGLAATLVLVGCSTGNADTQTAPAPQLPSREDIAKQFDTWNAALATGDPNKVADLYAPDAVLLPTVSNNVRTTRAEIVDYFQTFLQSKPAGTIDEEVIKVIDADTAINTGVYHFNLTKDGKAQRVDARYTYVYELVNGKWLILNHHSSAMPEG</sequence>
<evidence type="ECO:0000313" key="4">
    <source>
        <dbReference type="Proteomes" id="UP000287547"/>
    </source>
</evidence>
<gene>
    <name evidence="3" type="ORF">DMH04_08645</name>
</gene>
<dbReference type="GO" id="GO:0005516">
    <property type="term" value="F:calmodulin binding"/>
    <property type="evidence" value="ECO:0007669"/>
    <property type="project" value="InterPro"/>
</dbReference>
<name>A0A428ZL42_KIBAR</name>
<evidence type="ECO:0000256" key="1">
    <source>
        <dbReference type="SAM" id="SignalP"/>
    </source>
</evidence>
<reference evidence="3 4" key="1">
    <citation type="submission" date="2018-05" db="EMBL/GenBank/DDBJ databases">
        <title>Evolution of GPA BGCs.</title>
        <authorList>
            <person name="Waglechner N."/>
            <person name="Wright G.D."/>
        </authorList>
    </citation>
    <scope>NUCLEOTIDE SEQUENCE [LARGE SCALE GENOMIC DNA]</scope>
    <source>
        <strain evidence="3 4">A82846</strain>
    </source>
</reference>
<dbReference type="PIRSF" id="PIRSF028470">
    <property type="entry name" value="UCP028470"/>
    <property type="match status" value="1"/>
</dbReference>
<keyword evidence="1" id="KW-0732">Signal</keyword>
<dbReference type="PROSITE" id="PS51257">
    <property type="entry name" value="PROKAR_LIPOPROTEIN"/>
    <property type="match status" value="1"/>
</dbReference>
<dbReference type="CDD" id="cd00531">
    <property type="entry name" value="NTF2_like"/>
    <property type="match status" value="1"/>
</dbReference>
<feature type="chain" id="PRO_5019371592" evidence="1">
    <location>
        <begin position="31"/>
        <end position="166"/>
    </location>
</feature>
<dbReference type="NCBIfam" id="TIGR02246">
    <property type="entry name" value="SgcJ/EcaC family oxidoreductase"/>
    <property type="match status" value="1"/>
</dbReference>
<feature type="domain" description="Calcium/calmodulin-dependent protein kinase II association-domain" evidence="2">
    <location>
        <begin position="43"/>
        <end position="164"/>
    </location>
</feature>
<dbReference type="OrthoDB" id="953853at2"/>
<dbReference type="Pfam" id="PF08332">
    <property type="entry name" value="CaMKII_AD"/>
    <property type="match status" value="1"/>
</dbReference>
<dbReference type="InterPro" id="IPR013543">
    <property type="entry name" value="Ca/CaM-dep_prot_kinase-assoc"/>
</dbReference>
<dbReference type="InterPro" id="IPR011944">
    <property type="entry name" value="Steroid_delta5-4_isomerase"/>
</dbReference>
<dbReference type="RefSeq" id="WP_037272724.1">
    <property type="nucleotide sequence ID" value="NZ_QHKI01000004.1"/>
</dbReference>
<protein>
    <submittedName>
        <fullName evidence="3">SgcJ/EcaC family oxidoreductase</fullName>
    </submittedName>
</protein>